<dbReference type="EMBL" id="MU003699">
    <property type="protein sequence ID" value="KAF2811161.1"/>
    <property type="molecule type" value="Genomic_DNA"/>
</dbReference>
<accession>A0A6A6YQX5</accession>
<dbReference type="RefSeq" id="XP_033578125.1">
    <property type="nucleotide sequence ID" value="XM_033725449.1"/>
</dbReference>
<evidence type="ECO:0000313" key="3">
    <source>
        <dbReference type="Proteomes" id="UP000504636"/>
    </source>
</evidence>
<evidence type="ECO:0000313" key="4">
    <source>
        <dbReference type="RefSeq" id="XP_033578125.1"/>
    </source>
</evidence>
<protein>
    <submittedName>
        <fullName evidence="2 4">Uncharacterized protein</fullName>
    </submittedName>
</protein>
<reference evidence="2 4" key="1">
    <citation type="journal article" date="2020" name="Stud. Mycol.">
        <title>101 Dothideomycetes genomes: a test case for predicting lifestyles and emergence of pathogens.</title>
        <authorList>
            <person name="Haridas S."/>
            <person name="Albert R."/>
            <person name="Binder M."/>
            <person name="Bloem J."/>
            <person name="Labutti K."/>
            <person name="Salamov A."/>
            <person name="Andreopoulos B."/>
            <person name="Baker S."/>
            <person name="Barry K."/>
            <person name="Bills G."/>
            <person name="Bluhm B."/>
            <person name="Cannon C."/>
            <person name="Castanera R."/>
            <person name="Culley D."/>
            <person name="Daum C."/>
            <person name="Ezra D."/>
            <person name="Gonzalez J."/>
            <person name="Henrissat B."/>
            <person name="Kuo A."/>
            <person name="Liang C."/>
            <person name="Lipzen A."/>
            <person name="Lutzoni F."/>
            <person name="Magnuson J."/>
            <person name="Mondo S."/>
            <person name="Nolan M."/>
            <person name="Ohm R."/>
            <person name="Pangilinan J."/>
            <person name="Park H.-J."/>
            <person name="Ramirez L."/>
            <person name="Alfaro M."/>
            <person name="Sun H."/>
            <person name="Tritt A."/>
            <person name="Yoshinaga Y."/>
            <person name="Zwiers L.-H."/>
            <person name="Turgeon B."/>
            <person name="Goodwin S."/>
            <person name="Spatafora J."/>
            <person name="Crous P."/>
            <person name="Grigoriev I."/>
        </authorList>
    </citation>
    <scope>NUCLEOTIDE SEQUENCE</scope>
    <source>
        <strain evidence="2 4">CBS 304.34</strain>
    </source>
</reference>
<feature type="compositionally biased region" description="Acidic residues" evidence="1">
    <location>
        <begin position="206"/>
        <end position="232"/>
    </location>
</feature>
<dbReference type="AlphaFoldDB" id="A0A6A6YQX5"/>
<gene>
    <name evidence="2 4" type="ORF">BDZ99DRAFT_519822</name>
</gene>
<proteinExistence type="predicted"/>
<feature type="region of interest" description="Disordered" evidence="1">
    <location>
        <begin position="206"/>
        <end position="239"/>
    </location>
</feature>
<dbReference type="GeneID" id="54466342"/>
<sequence>MPSRANSPSSIASADSLVDIPQVLHVPPNRLREAMWLRAPPAHSARRTEGSFLPDNDVQRAPCDCRIPALFPLLVATPDTPEAPLRVVLEGDPDAIYQVVTSLCCPHVGDRVVFSFHLAGSLHQTNFEALWDAGWQGEANPMLFRVSVDTVNVYKIVREELVGVVVPGTVTVREFVGACFLLEDEYAELLEEEADGGFDRALLELAGEEGEEEEREEEEEMVFLTEEEEEEWRLEMEME</sequence>
<dbReference type="OrthoDB" id="10473311at2759"/>
<keyword evidence="3" id="KW-1185">Reference proteome</keyword>
<evidence type="ECO:0000313" key="2">
    <source>
        <dbReference type="EMBL" id="KAF2811161.1"/>
    </source>
</evidence>
<name>A0A6A6YQX5_9PEZI</name>
<reference evidence="4" key="3">
    <citation type="submission" date="2025-04" db="UniProtKB">
        <authorList>
            <consortium name="RefSeq"/>
        </authorList>
    </citation>
    <scope>IDENTIFICATION</scope>
    <source>
        <strain evidence="4">CBS 304.34</strain>
    </source>
</reference>
<evidence type="ECO:0000256" key="1">
    <source>
        <dbReference type="SAM" id="MobiDB-lite"/>
    </source>
</evidence>
<reference evidence="4" key="2">
    <citation type="submission" date="2020-04" db="EMBL/GenBank/DDBJ databases">
        <authorList>
            <consortium name="NCBI Genome Project"/>
        </authorList>
    </citation>
    <scope>NUCLEOTIDE SEQUENCE</scope>
    <source>
        <strain evidence="4">CBS 304.34</strain>
    </source>
</reference>
<dbReference type="Proteomes" id="UP000504636">
    <property type="component" value="Unplaced"/>
</dbReference>
<organism evidence="2">
    <name type="scientific">Mytilinidion resinicola</name>
    <dbReference type="NCBI Taxonomy" id="574789"/>
    <lineage>
        <taxon>Eukaryota</taxon>
        <taxon>Fungi</taxon>
        <taxon>Dikarya</taxon>
        <taxon>Ascomycota</taxon>
        <taxon>Pezizomycotina</taxon>
        <taxon>Dothideomycetes</taxon>
        <taxon>Pleosporomycetidae</taxon>
        <taxon>Mytilinidiales</taxon>
        <taxon>Mytilinidiaceae</taxon>
        <taxon>Mytilinidion</taxon>
    </lineage>
</organism>